<dbReference type="InterPro" id="IPR022646">
    <property type="entry name" value="SecD/SecF_CS"/>
</dbReference>
<gene>
    <name evidence="10 16" type="primary">secD</name>
    <name evidence="11" type="synonym">secF</name>
    <name evidence="16" type="ORF">ENV62_09440</name>
</gene>
<keyword evidence="3 10" id="KW-1003">Cell membrane</keyword>
<dbReference type="EMBL" id="DTHB01000053">
    <property type="protein sequence ID" value="HGB15440.1"/>
    <property type="molecule type" value="Genomic_DNA"/>
</dbReference>
<comment type="similarity">
    <text evidence="11">Belongs to the SecD/SecF family. SecF subfamily.</text>
</comment>
<feature type="transmembrane region" description="Helical" evidence="10">
    <location>
        <begin position="421"/>
        <end position="440"/>
    </location>
</feature>
<evidence type="ECO:0000256" key="9">
    <source>
        <dbReference type="ARBA" id="ARBA00023136"/>
    </source>
</evidence>
<feature type="transmembrane region" description="Helical" evidence="10">
    <location>
        <begin position="516"/>
        <end position="540"/>
    </location>
</feature>
<evidence type="ECO:0000256" key="11">
    <source>
        <dbReference type="HAMAP-Rule" id="MF_01464"/>
    </source>
</evidence>
<feature type="domain" description="SecDF P1 head subdomain" evidence="15">
    <location>
        <begin position="268"/>
        <end position="371"/>
    </location>
</feature>
<feature type="transmembrane region" description="Helical" evidence="10">
    <location>
        <begin position="393"/>
        <end position="414"/>
    </location>
</feature>
<keyword evidence="8 10" id="KW-0811">Translocation</keyword>
<dbReference type="Gene3D" id="1.20.1640.10">
    <property type="entry name" value="Multidrug efflux transporter AcrB transmembrane domain"/>
    <property type="match status" value="1"/>
</dbReference>
<dbReference type="Gene3D" id="3.30.70.3400">
    <property type="match status" value="1"/>
</dbReference>
<dbReference type="PANTHER" id="PTHR30081:SF1">
    <property type="entry name" value="PROTEIN TRANSLOCASE SUBUNIT SECD"/>
    <property type="match status" value="1"/>
</dbReference>
<evidence type="ECO:0000259" key="13">
    <source>
        <dbReference type="Pfam" id="PF02355"/>
    </source>
</evidence>
<dbReference type="InterPro" id="IPR048631">
    <property type="entry name" value="SecD_1st"/>
</dbReference>
<dbReference type="GO" id="GO:0043952">
    <property type="term" value="P:protein transport by the Sec complex"/>
    <property type="evidence" value="ECO:0007669"/>
    <property type="project" value="UniProtKB-UniRule"/>
</dbReference>
<protein>
    <recommendedName>
        <fullName evidence="10 11">Multifunctional fusion protein</fullName>
    </recommendedName>
    <domain>
        <recommendedName>
            <fullName evidence="10">Protein translocase subunit SecD</fullName>
        </recommendedName>
    </domain>
    <domain>
        <recommendedName>
            <fullName evidence="11">Protein-export membrane protein SecF</fullName>
        </recommendedName>
    </domain>
</protein>
<feature type="domain" description="Protein export membrane protein SecD/SecF C-terminal" evidence="13">
    <location>
        <begin position="372"/>
        <end position="535"/>
    </location>
</feature>
<evidence type="ECO:0000256" key="8">
    <source>
        <dbReference type="ARBA" id="ARBA00023010"/>
    </source>
</evidence>
<feature type="region of interest" description="Disordered" evidence="12">
    <location>
        <begin position="866"/>
        <end position="887"/>
    </location>
</feature>
<dbReference type="NCBIfam" id="TIGR00916">
    <property type="entry name" value="2A0604s01"/>
    <property type="match status" value="2"/>
</dbReference>
<proteinExistence type="inferred from homology"/>
<evidence type="ECO:0000256" key="7">
    <source>
        <dbReference type="ARBA" id="ARBA00022989"/>
    </source>
</evidence>
<evidence type="ECO:0000256" key="1">
    <source>
        <dbReference type="ARBA" id="ARBA00004651"/>
    </source>
</evidence>
<organism evidence="16">
    <name type="scientific">Desulfobacca acetoxidans</name>
    <dbReference type="NCBI Taxonomy" id="60893"/>
    <lineage>
        <taxon>Bacteria</taxon>
        <taxon>Pseudomonadati</taxon>
        <taxon>Thermodesulfobacteriota</taxon>
        <taxon>Desulfobaccia</taxon>
        <taxon>Desulfobaccales</taxon>
        <taxon>Desulfobaccaceae</taxon>
        <taxon>Desulfobacca</taxon>
    </lineage>
</organism>
<comment type="subunit">
    <text evidence="11">Forms a complex with SecD. Part of the essential Sec protein translocation apparatus which comprises SecA, SecYEG and auxiliary proteins SecDF. Other proteins may also be involved.</text>
</comment>
<dbReference type="Pfam" id="PF02355">
    <property type="entry name" value="SecD_SecF_C"/>
    <property type="match status" value="2"/>
</dbReference>
<evidence type="ECO:0000313" key="16">
    <source>
        <dbReference type="EMBL" id="HGB15440.1"/>
    </source>
</evidence>
<evidence type="ECO:0000256" key="10">
    <source>
        <dbReference type="HAMAP-Rule" id="MF_01463"/>
    </source>
</evidence>
<dbReference type="NCBIfam" id="NF009583">
    <property type="entry name" value="PRK13024.1-3"/>
    <property type="match status" value="1"/>
</dbReference>
<dbReference type="HAMAP" id="MF_01463_B">
    <property type="entry name" value="SecD_B"/>
    <property type="match status" value="1"/>
</dbReference>
<keyword evidence="7 10" id="KW-1133">Transmembrane helix</keyword>
<dbReference type="Pfam" id="PF07549">
    <property type="entry name" value="Sec_GG"/>
    <property type="match status" value="2"/>
</dbReference>
<dbReference type="PRINTS" id="PR01755">
    <property type="entry name" value="SECFTRNLCASE"/>
</dbReference>
<dbReference type="NCBIfam" id="TIGR00966">
    <property type="entry name" value="transloc_SecF"/>
    <property type="match status" value="1"/>
</dbReference>
<dbReference type="GO" id="GO:0005886">
    <property type="term" value="C:plasma membrane"/>
    <property type="evidence" value="ECO:0007669"/>
    <property type="project" value="UniProtKB-SubCell"/>
</dbReference>
<dbReference type="InterPro" id="IPR022645">
    <property type="entry name" value="SecD/SecF_bac"/>
</dbReference>
<dbReference type="HAMAP" id="MF_01464_B">
    <property type="entry name" value="SecF_B"/>
    <property type="match status" value="1"/>
</dbReference>
<comment type="subunit">
    <text evidence="10">Forms a complex with SecF. Part of the essential Sec protein translocation apparatus which comprises SecA, SecYEG and auxiliary proteins SecDF. Other proteins may also be involved.</text>
</comment>
<feature type="domain" description="Protein export membrane protein SecD/SecF C-terminal" evidence="13">
    <location>
        <begin position="673"/>
        <end position="848"/>
    </location>
</feature>
<comment type="caution">
    <text evidence="16">The sequence shown here is derived from an EMBL/GenBank/DDBJ whole genome shotgun (WGS) entry which is preliminary data.</text>
</comment>
<evidence type="ECO:0000259" key="15">
    <source>
        <dbReference type="Pfam" id="PF22599"/>
    </source>
</evidence>
<sequence>MLRTIRLKFLFLFTLTAFSILLILPSLPVKMPDWWLKHVSRGLNLGLDLKGGMHLVLEVDMVQAVTNALNRIATDLKEVAEKRGLGVKIGEVSKDTLTVTLLNRDEQSAFQNLLKEEFPQIVAGTPVRQNGSLVYALRLTAAELNQLRERTLSQSLEVLRNRIDQFGVTEPVIVRQGEEQIVVQLPGIQDPQRAMDLIGQTAQLEFKLVDDTAQIDLQELIDQAIRDGRLKPGFTREEVNRVLADKIPPDDEILFEKRLDRETRRMVTTPLLIKKKVLLTGDAVKDAKVTYDEYNEPQVSFTFDRRGGEIFAKITGENVKRRLAIILDGVVKSAPVIEERIGGGSGRIHGSFTTEQAKDLAIVLRSGALPASVKIVQNITVGPTLGQDSIRKGLHSGILAALLVVGFMIFYYRFSGLVADYALILNTIMLLGALSLFNATLTLPGIAGIILSLGMAVDSNVLIYERMREEFAAGKPLKTGIDGGYDKAFWTIIDSHVTTLITACALFLFGTGPIKGFAVTLSLGVTLNLFTALFGTRVVYDWVLLKRWLKSLNFLHIIEKPNLDFIAWRHYAFVISAVLAMVGLLAFVQLSRGHGNLGVEFSGGAMVRLEAQKPFTVEAVRKALDAEGWGHAEIQPLEGGRGLMVKVKKSEESVGQMADKLGLILNKALPENKFSVIGTEEIGASISKDLRKKAIIAIAISLIGIVAYIAWRFELIFGIAATVATFHDVLAVLGIFYLLNKEITLLVVTALLTLAGYSLTDTVVVFDRIRENLARRRGSLGDIINLSVNEVLSRTIITSATVLIVVIPLYLFGGVVLQDFALAMILGVMVGTYSSVFVASPIIFAWRKEVKRVEVKREKVIELAAQQQRRTEKKTTQPKKKKGGKRQ</sequence>
<accession>A0A7C3SJX2</accession>
<dbReference type="NCBIfam" id="TIGR01129">
    <property type="entry name" value="secD"/>
    <property type="match status" value="1"/>
</dbReference>
<feature type="compositionally biased region" description="Basic residues" evidence="12">
    <location>
        <begin position="876"/>
        <end position="887"/>
    </location>
</feature>
<feature type="transmembrane region" description="Helical" evidence="10">
    <location>
        <begin position="718"/>
        <end position="739"/>
    </location>
</feature>
<evidence type="ECO:0000256" key="6">
    <source>
        <dbReference type="ARBA" id="ARBA00022927"/>
    </source>
</evidence>
<dbReference type="Pfam" id="PF22599">
    <property type="entry name" value="SecDF_P1_head"/>
    <property type="match status" value="1"/>
</dbReference>
<evidence type="ECO:0000256" key="2">
    <source>
        <dbReference type="ARBA" id="ARBA00022448"/>
    </source>
</evidence>
<name>A0A7C3SJX2_9BACT</name>
<keyword evidence="9 10" id="KW-0472">Membrane</keyword>
<dbReference type="InterPro" id="IPR048634">
    <property type="entry name" value="SecD_SecF_C"/>
</dbReference>
<dbReference type="Gene3D" id="3.30.70.3220">
    <property type="match status" value="1"/>
</dbReference>
<dbReference type="GO" id="GO:0065002">
    <property type="term" value="P:intracellular protein transmembrane transport"/>
    <property type="evidence" value="ECO:0007669"/>
    <property type="project" value="UniProtKB-UniRule"/>
</dbReference>
<evidence type="ECO:0000256" key="5">
    <source>
        <dbReference type="ARBA" id="ARBA00022692"/>
    </source>
</evidence>
<keyword evidence="2 10" id="KW-0813">Transport</keyword>
<dbReference type="GO" id="GO:0015450">
    <property type="term" value="F:protein-transporting ATPase activity"/>
    <property type="evidence" value="ECO:0007669"/>
    <property type="project" value="InterPro"/>
</dbReference>
<feature type="domain" description="Protein translocase subunit SecDF P1" evidence="14">
    <location>
        <begin position="153"/>
        <end position="211"/>
    </location>
</feature>
<dbReference type="FunFam" id="3.30.1360.200:FF:000002">
    <property type="entry name" value="Preprotein translocase subunit SecD"/>
    <property type="match status" value="1"/>
</dbReference>
<evidence type="ECO:0000256" key="3">
    <source>
        <dbReference type="ARBA" id="ARBA00022475"/>
    </source>
</evidence>
<keyword evidence="4" id="KW-0997">Cell inner membrane</keyword>
<feature type="transmembrane region" description="Helical" evidence="10">
    <location>
        <begin position="823"/>
        <end position="846"/>
    </location>
</feature>
<dbReference type="InterPro" id="IPR054384">
    <property type="entry name" value="SecDF_P1_head"/>
</dbReference>
<evidence type="ECO:0000256" key="4">
    <source>
        <dbReference type="ARBA" id="ARBA00022519"/>
    </source>
</evidence>
<dbReference type="GO" id="GO:0006605">
    <property type="term" value="P:protein targeting"/>
    <property type="evidence" value="ECO:0007669"/>
    <property type="project" value="UniProtKB-UniRule"/>
</dbReference>
<dbReference type="InterPro" id="IPR005665">
    <property type="entry name" value="SecF_bac"/>
</dbReference>
<comment type="function">
    <text evidence="10">Part of the Sec protein translocase complex. Interacts with the SecYEG preprotein conducting channel. SecDF uses the proton motive force (PMF) to complete protein translocation after the ATP-dependent function of SecA.</text>
</comment>
<dbReference type="Pfam" id="PF21760">
    <property type="entry name" value="SecD_1st"/>
    <property type="match status" value="1"/>
</dbReference>
<dbReference type="AlphaFoldDB" id="A0A7C3SJX2"/>
<dbReference type="FunFam" id="1.20.1640.10:FF:000004">
    <property type="entry name" value="Protein translocase subunit SecD"/>
    <property type="match status" value="1"/>
</dbReference>
<keyword evidence="5 10" id="KW-0812">Transmembrane</keyword>
<feature type="transmembrane region" description="Helical" evidence="10">
    <location>
        <begin position="488"/>
        <end position="510"/>
    </location>
</feature>
<reference evidence="16" key="1">
    <citation type="journal article" date="2020" name="mSystems">
        <title>Genome- and Community-Level Interaction Insights into Carbon Utilization and Element Cycling Functions of Hydrothermarchaeota in Hydrothermal Sediment.</title>
        <authorList>
            <person name="Zhou Z."/>
            <person name="Liu Y."/>
            <person name="Xu W."/>
            <person name="Pan J."/>
            <person name="Luo Z.H."/>
            <person name="Li M."/>
        </authorList>
    </citation>
    <scope>NUCLEOTIDE SEQUENCE [LARGE SCALE GENOMIC DNA]</scope>
    <source>
        <strain evidence="16">SpSt-776</strain>
    </source>
</reference>
<evidence type="ECO:0000256" key="12">
    <source>
        <dbReference type="SAM" id="MobiDB-lite"/>
    </source>
</evidence>
<keyword evidence="6 10" id="KW-0653">Protein transport</keyword>
<dbReference type="SUPFAM" id="SSF82866">
    <property type="entry name" value="Multidrug efflux transporter AcrB transmembrane domain"/>
    <property type="match status" value="2"/>
</dbReference>
<dbReference type="InterPro" id="IPR005791">
    <property type="entry name" value="SecD"/>
</dbReference>
<dbReference type="PANTHER" id="PTHR30081">
    <property type="entry name" value="PROTEIN-EXPORT MEMBRANE PROTEIN SEC"/>
    <property type="match status" value="1"/>
</dbReference>
<feature type="transmembrane region" description="Helical" evidence="10">
    <location>
        <begin position="694"/>
        <end position="711"/>
    </location>
</feature>
<feature type="transmembrane region" description="Helical" evidence="10">
    <location>
        <begin position="796"/>
        <end position="817"/>
    </location>
</feature>
<dbReference type="Gene3D" id="3.30.1360.200">
    <property type="match status" value="1"/>
</dbReference>
<feature type="transmembrane region" description="Helical" evidence="10">
    <location>
        <begin position="570"/>
        <end position="590"/>
    </location>
</feature>
<comment type="similarity">
    <text evidence="10">Belongs to the SecD/SecF family. SecD subfamily.</text>
</comment>
<dbReference type="InterPro" id="IPR022813">
    <property type="entry name" value="SecD/SecF_arch_bac"/>
</dbReference>
<comment type="subcellular location">
    <subcellularLocation>
        <location evidence="1 10">Cell membrane</location>
        <topology evidence="1 10">Multi-pass membrane protein</topology>
    </subcellularLocation>
</comment>
<dbReference type="InterPro" id="IPR055344">
    <property type="entry name" value="SecD_SecF_C_bact"/>
</dbReference>
<evidence type="ECO:0000259" key="14">
    <source>
        <dbReference type="Pfam" id="PF21760"/>
    </source>
</evidence>
<comment type="caution">
    <text evidence="10">Lacks conserved residue(s) required for the propagation of feature annotation.</text>
</comment>
<feature type="transmembrane region" description="Helical" evidence="10">
    <location>
        <begin position="745"/>
        <end position="766"/>
    </location>
</feature>